<evidence type="ECO:0000256" key="7">
    <source>
        <dbReference type="ARBA" id="ARBA00024345"/>
    </source>
</evidence>
<dbReference type="GO" id="GO:0003700">
    <property type="term" value="F:DNA-binding transcription factor activity"/>
    <property type="evidence" value="ECO:0007669"/>
    <property type="project" value="InterPro"/>
</dbReference>
<keyword evidence="6" id="KW-0539">Nucleus</keyword>
<evidence type="ECO:0000256" key="3">
    <source>
        <dbReference type="ARBA" id="ARBA00023015"/>
    </source>
</evidence>
<dbReference type="EMBL" id="CAJVPL010000189">
    <property type="protein sequence ID" value="CAG8462231.1"/>
    <property type="molecule type" value="Genomic_DNA"/>
</dbReference>
<reference evidence="11" key="1">
    <citation type="submission" date="2021-06" db="EMBL/GenBank/DDBJ databases">
        <authorList>
            <person name="Kallberg Y."/>
            <person name="Tangrot J."/>
            <person name="Rosling A."/>
        </authorList>
    </citation>
    <scope>NUCLEOTIDE SEQUENCE</scope>
    <source>
        <strain evidence="11">MT106</strain>
    </source>
</reference>
<dbReference type="Proteomes" id="UP000789831">
    <property type="component" value="Unassembled WGS sequence"/>
</dbReference>
<comment type="subcellular location">
    <subcellularLocation>
        <location evidence="1">Nucleus</location>
    </subcellularLocation>
</comment>
<keyword evidence="8" id="KW-0479">Metal-binding</keyword>
<dbReference type="FunFam" id="3.30.160.60:FF:000931">
    <property type="entry name" value="zinc finger protein 697"/>
    <property type="match status" value="1"/>
</dbReference>
<dbReference type="PROSITE" id="PS00028">
    <property type="entry name" value="ZINC_FINGER_C2H2_1"/>
    <property type="match status" value="2"/>
</dbReference>
<dbReference type="FunFam" id="3.30.160.60:FF:000390">
    <property type="entry name" value="Transcription factor stea"/>
    <property type="match status" value="1"/>
</dbReference>
<dbReference type="SUPFAM" id="SSF57667">
    <property type="entry name" value="beta-beta-alpha zinc fingers"/>
    <property type="match status" value="1"/>
</dbReference>
<dbReference type="InterPro" id="IPR013087">
    <property type="entry name" value="Znf_C2H2_type"/>
</dbReference>
<evidence type="ECO:0000256" key="5">
    <source>
        <dbReference type="ARBA" id="ARBA00023163"/>
    </source>
</evidence>
<keyword evidence="8" id="KW-0862">Zinc</keyword>
<dbReference type="InterPro" id="IPR036236">
    <property type="entry name" value="Znf_C2H2_sf"/>
</dbReference>
<dbReference type="GO" id="GO:1990527">
    <property type="term" value="C:Tec1p-Ste12p-Dig1p complex"/>
    <property type="evidence" value="ECO:0007669"/>
    <property type="project" value="TreeGrafter"/>
</dbReference>
<sequence>MNTVEANPMKTPMEQVDELKYWLATAPCNWEPDQNIRRYLLPTGEYVSCVLWNGLYHITGTDIVRSLVFRFQAFGRPVKNIKKFEEGVFSDLRNLKPGMDASLEEPKSEFLEMLYKNNCIRTQKKQKVFYWFSVPHDRLFLDALERDLKREKMSIEPTTFAVAEPALSFSFDSTQSLYDQFTKGISPSSSAPSSPRIHSLVYDPTNISSMMNAVNVPIIKTDESPNCGYSLDDETAQQQQIAANSQIGHYSLYNPIPQCENVLTKAHHLYSPDLGYCSMDELSKSTFAAAAAVNNDHHSTTGSNSDYFMTNTTWSIEQPHHHQPQQHFIDSSPTYKQRRRRANSCTSVQVNNNSNNGNVINGNHPNSPPTRSNASPYPLKTYNCPLPTCGRLFKRLEHLKRHVRTHTMERPYACPICGKRFSRSDNLAQHRKTHERGMNNSPAPNGSECYSYEPNNHQADLSDACVPDNYVSVFANEPTAYNTNAMYGLPPNFLEGSVGNGIIV</sequence>
<feature type="domain" description="C2H2-type" evidence="10">
    <location>
        <begin position="382"/>
        <end position="411"/>
    </location>
</feature>
<comment type="caution">
    <text evidence="11">The sequence shown here is derived from an EMBL/GenBank/DDBJ whole genome shotgun (WGS) entry which is preliminary data.</text>
</comment>
<feature type="region of interest" description="Disordered" evidence="9">
    <location>
        <begin position="428"/>
        <end position="453"/>
    </location>
</feature>
<evidence type="ECO:0000256" key="1">
    <source>
        <dbReference type="ARBA" id="ARBA00004123"/>
    </source>
</evidence>
<dbReference type="InterPro" id="IPR052127">
    <property type="entry name" value="STE12_transcription_factor"/>
</dbReference>
<keyword evidence="4" id="KW-0238">DNA-binding</keyword>
<evidence type="ECO:0000256" key="9">
    <source>
        <dbReference type="SAM" id="MobiDB-lite"/>
    </source>
</evidence>
<dbReference type="SMART" id="SM00355">
    <property type="entry name" value="ZnF_C2H2"/>
    <property type="match status" value="2"/>
</dbReference>
<feature type="compositionally biased region" description="Low complexity" evidence="9">
    <location>
        <begin position="348"/>
        <end position="365"/>
    </location>
</feature>
<feature type="region of interest" description="Disordered" evidence="9">
    <location>
        <begin position="348"/>
        <end position="374"/>
    </location>
</feature>
<dbReference type="GO" id="GO:1990526">
    <property type="term" value="C:Ste12p-Dig1p-Dig2p complex"/>
    <property type="evidence" value="ECO:0007669"/>
    <property type="project" value="TreeGrafter"/>
</dbReference>
<dbReference type="GO" id="GO:0003677">
    <property type="term" value="F:DNA binding"/>
    <property type="evidence" value="ECO:0007669"/>
    <property type="project" value="UniProtKB-KW"/>
</dbReference>
<keyword evidence="12" id="KW-1185">Reference proteome</keyword>
<accession>A0A9N8VRX7</accession>
<dbReference type="PANTHER" id="PTHR47427">
    <property type="entry name" value="PROTEIN STE12"/>
    <property type="match status" value="1"/>
</dbReference>
<dbReference type="PANTHER" id="PTHR47427:SF1">
    <property type="entry name" value="PROTEIN STE12"/>
    <property type="match status" value="1"/>
</dbReference>
<dbReference type="PROSITE" id="PS50157">
    <property type="entry name" value="ZINC_FINGER_C2H2_2"/>
    <property type="match status" value="2"/>
</dbReference>
<feature type="domain" description="C2H2-type" evidence="10">
    <location>
        <begin position="412"/>
        <end position="434"/>
    </location>
</feature>
<evidence type="ECO:0000313" key="12">
    <source>
        <dbReference type="Proteomes" id="UP000789831"/>
    </source>
</evidence>
<evidence type="ECO:0000256" key="8">
    <source>
        <dbReference type="PROSITE-ProRule" id="PRU00042"/>
    </source>
</evidence>
<dbReference type="Pfam" id="PF00096">
    <property type="entry name" value="zf-C2H2"/>
    <property type="match status" value="2"/>
</dbReference>
<keyword evidence="8" id="KW-0863">Zinc-finger</keyword>
<evidence type="ECO:0000259" key="10">
    <source>
        <dbReference type="PROSITE" id="PS50157"/>
    </source>
</evidence>
<name>A0A9N8VRX7_9GLOM</name>
<evidence type="ECO:0000256" key="4">
    <source>
        <dbReference type="ARBA" id="ARBA00023125"/>
    </source>
</evidence>
<dbReference type="Gene3D" id="3.30.160.60">
    <property type="entry name" value="Classic Zinc Finger"/>
    <property type="match status" value="2"/>
</dbReference>
<proteinExistence type="inferred from homology"/>
<comment type="similarity">
    <text evidence="2">Belongs to the krueppel C2H2-type zinc-finger protein family.</text>
</comment>
<dbReference type="OrthoDB" id="1095242at2759"/>
<dbReference type="SMART" id="SM00424">
    <property type="entry name" value="STE"/>
    <property type="match status" value="1"/>
</dbReference>
<evidence type="ECO:0000313" key="11">
    <source>
        <dbReference type="EMBL" id="CAG8462231.1"/>
    </source>
</evidence>
<evidence type="ECO:0000256" key="2">
    <source>
        <dbReference type="ARBA" id="ARBA00006991"/>
    </source>
</evidence>
<dbReference type="GO" id="GO:0005634">
    <property type="term" value="C:nucleus"/>
    <property type="evidence" value="ECO:0007669"/>
    <property type="project" value="UniProtKB-SubCell"/>
</dbReference>
<evidence type="ECO:0000256" key="6">
    <source>
        <dbReference type="ARBA" id="ARBA00023242"/>
    </source>
</evidence>
<protein>
    <submittedName>
        <fullName evidence="11">10851_t:CDS:1</fullName>
    </submittedName>
</protein>
<comment type="similarity">
    <text evidence="7">Belongs to the STE12 transcription factor family.</text>
</comment>
<dbReference type="GO" id="GO:0008270">
    <property type="term" value="F:zinc ion binding"/>
    <property type="evidence" value="ECO:0007669"/>
    <property type="project" value="UniProtKB-KW"/>
</dbReference>
<keyword evidence="5" id="KW-0804">Transcription</keyword>
<dbReference type="AlphaFoldDB" id="A0A9N8VRX7"/>
<dbReference type="InterPro" id="IPR003120">
    <property type="entry name" value="Ste12"/>
</dbReference>
<organism evidence="11 12">
    <name type="scientific">Ambispora gerdemannii</name>
    <dbReference type="NCBI Taxonomy" id="144530"/>
    <lineage>
        <taxon>Eukaryota</taxon>
        <taxon>Fungi</taxon>
        <taxon>Fungi incertae sedis</taxon>
        <taxon>Mucoromycota</taxon>
        <taxon>Glomeromycotina</taxon>
        <taxon>Glomeromycetes</taxon>
        <taxon>Archaeosporales</taxon>
        <taxon>Ambisporaceae</taxon>
        <taxon>Ambispora</taxon>
    </lineage>
</organism>
<dbReference type="Pfam" id="PF02200">
    <property type="entry name" value="STE"/>
    <property type="match status" value="1"/>
</dbReference>
<gene>
    <name evidence="11" type="ORF">AGERDE_LOCUS2314</name>
</gene>
<keyword evidence="3" id="KW-0805">Transcription regulation</keyword>